<feature type="compositionally biased region" description="Basic and acidic residues" evidence="1">
    <location>
        <begin position="1"/>
        <end position="14"/>
    </location>
</feature>
<sequence>MDIDQESPRHEHWPADLPYPTAHPLDRARYNATPDGGRRGNRGPEAPADGAESPIPGGSSRTPAPEPAGKTARRREAQAIASREQPPAPLPPKEKKERKPPLKRGGCESSAVPPEREMSAPVPRAPGSAPVSQAAQSQHPAFKVSMPENNTLPPPPVPAGANHHRSQFGSNGSACCATLSPTMGPLCQEVDEDHDEGVADALIGLSPSSLGARETRLKGPLSLKRRMEAQGSGRLEKRHRVVLNLPVLTVSPTTTLD</sequence>
<organism evidence="2 3">
    <name type="scientific">Rhizoctonia solani AG-3 Rhs1AP</name>
    <dbReference type="NCBI Taxonomy" id="1086054"/>
    <lineage>
        <taxon>Eukaryota</taxon>
        <taxon>Fungi</taxon>
        <taxon>Dikarya</taxon>
        <taxon>Basidiomycota</taxon>
        <taxon>Agaricomycotina</taxon>
        <taxon>Agaricomycetes</taxon>
        <taxon>Cantharellales</taxon>
        <taxon>Ceratobasidiaceae</taxon>
        <taxon>Rhizoctonia</taxon>
    </lineage>
</organism>
<protein>
    <submittedName>
        <fullName evidence="2">Uncharacterized protein</fullName>
    </submittedName>
</protein>
<gene>
    <name evidence="2" type="ORF">RSOL_025160</name>
</gene>
<name>X8IV21_9AGAM</name>
<reference evidence="3" key="1">
    <citation type="journal article" date="2014" name="Genome Announc.">
        <title>Draft genome sequence of the plant-pathogenic soil fungus Rhizoctonia solani anastomosis group 3 strain Rhs1AP.</title>
        <authorList>
            <person name="Cubeta M.A."/>
            <person name="Thomas E."/>
            <person name="Dean R.A."/>
            <person name="Jabaji S."/>
            <person name="Neate S.M."/>
            <person name="Tavantzis S."/>
            <person name="Toda T."/>
            <person name="Vilgalys R."/>
            <person name="Bharathan N."/>
            <person name="Fedorova-Abrams N."/>
            <person name="Pakala S.B."/>
            <person name="Pakala S.M."/>
            <person name="Zafar N."/>
            <person name="Joardar V."/>
            <person name="Losada L."/>
            <person name="Nierman W.C."/>
        </authorList>
    </citation>
    <scope>NUCLEOTIDE SEQUENCE [LARGE SCALE GENOMIC DNA]</scope>
    <source>
        <strain evidence="3">AG-3</strain>
    </source>
</reference>
<evidence type="ECO:0000313" key="2">
    <source>
        <dbReference type="EMBL" id="EUC53988.1"/>
    </source>
</evidence>
<dbReference type="Proteomes" id="UP000030108">
    <property type="component" value="Unassembled WGS sequence"/>
</dbReference>
<feature type="compositionally biased region" description="Polar residues" evidence="1">
    <location>
        <begin position="130"/>
        <end position="139"/>
    </location>
</feature>
<proteinExistence type="predicted"/>
<dbReference type="EMBL" id="JATN01000322">
    <property type="protein sequence ID" value="EUC53988.1"/>
    <property type="molecule type" value="Genomic_DNA"/>
</dbReference>
<dbReference type="AlphaFoldDB" id="X8IV21"/>
<evidence type="ECO:0000256" key="1">
    <source>
        <dbReference type="SAM" id="MobiDB-lite"/>
    </source>
</evidence>
<accession>X8IV21</accession>
<evidence type="ECO:0000313" key="3">
    <source>
        <dbReference type="Proteomes" id="UP000030108"/>
    </source>
</evidence>
<feature type="region of interest" description="Disordered" evidence="1">
    <location>
        <begin position="1"/>
        <end position="179"/>
    </location>
</feature>
<feature type="non-terminal residue" evidence="2">
    <location>
        <position position="257"/>
    </location>
</feature>
<comment type="caution">
    <text evidence="2">The sequence shown here is derived from an EMBL/GenBank/DDBJ whole genome shotgun (WGS) entry which is preliminary data.</text>
</comment>